<organism evidence="2 3">
    <name type="scientific">Bugula neritina</name>
    <name type="common">Brown bryozoan</name>
    <name type="synonym">Sertularia neritina</name>
    <dbReference type="NCBI Taxonomy" id="10212"/>
    <lineage>
        <taxon>Eukaryota</taxon>
        <taxon>Metazoa</taxon>
        <taxon>Spiralia</taxon>
        <taxon>Lophotrochozoa</taxon>
        <taxon>Bryozoa</taxon>
        <taxon>Gymnolaemata</taxon>
        <taxon>Cheilostomatida</taxon>
        <taxon>Flustrina</taxon>
        <taxon>Buguloidea</taxon>
        <taxon>Bugulidae</taxon>
        <taxon>Bugula</taxon>
    </lineage>
</organism>
<evidence type="ECO:0000313" key="3">
    <source>
        <dbReference type="Proteomes" id="UP000593567"/>
    </source>
</evidence>
<dbReference type="EMBL" id="VXIV02002543">
    <property type="protein sequence ID" value="KAF6024742.1"/>
    <property type="molecule type" value="Genomic_DNA"/>
</dbReference>
<dbReference type="AlphaFoldDB" id="A0A7J7JEJ6"/>
<evidence type="ECO:0000313" key="2">
    <source>
        <dbReference type="EMBL" id="KAF6024742.1"/>
    </source>
</evidence>
<evidence type="ECO:0000256" key="1">
    <source>
        <dbReference type="SAM" id="Phobius"/>
    </source>
</evidence>
<accession>A0A7J7JEJ6</accession>
<sequence>MMRAIIIYDDVEDNKRNARSLDEAFRGRGFYVNHWQHVEWDADNLLSKLGQFCKEQNMQQLWCCALLMVYMMTYYYYTFQIIIIIDACQVEEGERGEEGDSENNVTTPNRESAASVQLQAAHVLITSSKAKKHGEISLLNLLLNN</sequence>
<keyword evidence="1" id="KW-1133">Transmembrane helix</keyword>
<keyword evidence="1" id="KW-0812">Transmembrane</keyword>
<keyword evidence="3" id="KW-1185">Reference proteome</keyword>
<name>A0A7J7JEJ6_BUGNE</name>
<protein>
    <submittedName>
        <fullName evidence="2">Uncharacterized protein</fullName>
    </submittedName>
</protein>
<comment type="caution">
    <text evidence="2">The sequence shown here is derived from an EMBL/GenBank/DDBJ whole genome shotgun (WGS) entry which is preliminary data.</text>
</comment>
<keyword evidence="1" id="KW-0472">Membrane</keyword>
<feature type="transmembrane region" description="Helical" evidence="1">
    <location>
        <begin position="61"/>
        <end position="77"/>
    </location>
</feature>
<dbReference type="Proteomes" id="UP000593567">
    <property type="component" value="Unassembled WGS sequence"/>
</dbReference>
<proteinExistence type="predicted"/>
<reference evidence="2" key="1">
    <citation type="submission" date="2020-06" db="EMBL/GenBank/DDBJ databases">
        <title>Draft genome of Bugula neritina, a colonial animal packing powerful symbionts and potential medicines.</title>
        <authorList>
            <person name="Rayko M."/>
        </authorList>
    </citation>
    <scope>NUCLEOTIDE SEQUENCE [LARGE SCALE GENOMIC DNA]</scope>
    <source>
        <strain evidence="2">Kwan_BN1</strain>
    </source>
</reference>
<gene>
    <name evidence="2" type="ORF">EB796_016950</name>
</gene>